<dbReference type="EMBL" id="RSED01000017">
    <property type="protein sequence ID" value="RRS02931.1"/>
    <property type="molecule type" value="Genomic_DNA"/>
</dbReference>
<evidence type="ECO:0000313" key="3">
    <source>
        <dbReference type="EMBL" id="RRS02931.1"/>
    </source>
</evidence>
<feature type="domain" description="Pyridoxamine 5'-phosphate oxidase N-terminal" evidence="2">
    <location>
        <begin position="40"/>
        <end position="129"/>
    </location>
</feature>
<dbReference type="Pfam" id="PF01243">
    <property type="entry name" value="PNPOx_N"/>
    <property type="match status" value="1"/>
</dbReference>
<feature type="coiled-coil region" evidence="1">
    <location>
        <begin position="182"/>
        <end position="209"/>
    </location>
</feature>
<accession>A0A426V7X8</accession>
<organism evidence="3 4">
    <name type="scientific">Aquabacterium soli</name>
    <dbReference type="NCBI Taxonomy" id="2493092"/>
    <lineage>
        <taxon>Bacteria</taxon>
        <taxon>Pseudomonadati</taxon>
        <taxon>Pseudomonadota</taxon>
        <taxon>Betaproteobacteria</taxon>
        <taxon>Burkholderiales</taxon>
        <taxon>Aquabacterium</taxon>
    </lineage>
</organism>
<dbReference type="Proteomes" id="UP000269265">
    <property type="component" value="Unassembled WGS sequence"/>
</dbReference>
<dbReference type="AlphaFoldDB" id="A0A426V7X8"/>
<comment type="caution">
    <text evidence="3">The sequence shown here is derived from an EMBL/GenBank/DDBJ whole genome shotgun (WGS) entry which is preliminary data.</text>
</comment>
<dbReference type="OrthoDB" id="544091at2"/>
<keyword evidence="1" id="KW-0175">Coiled coil</keyword>
<dbReference type="InterPro" id="IPR011576">
    <property type="entry name" value="Pyridox_Oxase_N"/>
</dbReference>
<reference evidence="3 4" key="1">
    <citation type="submission" date="2018-12" db="EMBL/GenBank/DDBJ databases">
        <title>The whole draft genome of Aquabacterium sp. SJQ9.</title>
        <authorList>
            <person name="Sun L."/>
            <person name="Gao X."/>
            <person name="Chen W."/>
            <person name="Huang K."/>
        </authorList>
    </citation>
    <scope>NUCLEOTIDE SEQUENCE [LARGE SCALE GENOMIC DNA]</scope>
    <source>
        <strain evidence="3 4">SJQ9</strain>
    </source>
</reference>
<evidence type="ECO:0000256" key="1">
    <source>
        <dbReference type="SAM" id="Coils"/>
    </source>
</evidence>
<proteinExistence type="predicted"/>
<dbReference type="InterPro" id="IPR012349">
    <property type="entry name" value="Split_barrel_FMN-bd"/>
</dbReference>
<keyword evidence="4" id="KW-1185">Reference proteome</keyword>
<evidence type="ECO:0000313" key="4">
    <source>
        <dbReference type="Proteomes" id="UP000269265"/>
    </source>
</evidence>
<dbReference type="SUPFAM" id="SSF50475">
    <property type="entry name" value="FMN-binding split barrel"/>
    <property type="match status" value="1"/>
</dbReference>
<sequence>MSYGFLDIAITPSVRAAQEKMGAAHAWEDFQGHREFNRFTEHEAAFIAARDSFYMATVSETGWPYVQHRGGPRGFLKLVDETTLAFADYRGNRQYISTGNVVANDRACLFLMDYAHRTRLKVYVRVEEVALDADPALTALVTAPDYRAKLERIFKLRLEAFDWNCPQHITPRFTEQEVGEAVAPMRDRLAVLERENADLKARLSNAGGSGQAL</sequence>
<name>A0A426V7X8_9BURK</name>
<gene>
    <name evidence="3" type="ORF">EIP75_18420</name>
</gene>
<evidence type="ECO:0000259" key="2">
    <source>
        <dbReference type="Pfam" id="PF01243"/>
    </source>
</evidence>
<protein>
    <submittedName>
        <fullName evidence="3">Pyridoxamine 5-phosphate oxidase</fullName>
    </submittedName>
</protein>
<dbReference type="PANTHER" id="PTHR42815:SF2">
    <property type="entry name" value="FAD-BINDING, PUTATIVE (AFU_ORTHOLOGUE AFUA_6G07600)-RELATED"/>
    <property type="match status" value="1"/>
</dbReference>
<dbReference type="PANTHER" id="PTHR42815">
    <property type="entry name" value="FAD-BINDING, PUTATIVE (AFU_ORTHOLOGUE AFUA_6G07600)-RELATED"/>
    <property type="match status" value="1"/>
</dbReference>
<dbReference type="RefSeq" id="WP_125244748.1">
    <property type="nucleotide sequence ID" value="NZ_RSED01000017.1"/>
</dbReference>
<dbReference type="Gene3D" id="2.30.110.10">
    <property type="entry name" value="Electron Transport, Fmn-binding Protein, Chain A"/>
    <property type="match status" value="1"/>
</dbReference>